<dbReference type="SUPFAM" id="SSF51735">
    <property type="entry name" value="NAD(P)-binding Rossmann-fold domains"/>
    <property type="match status" value="1"/>
</dbReference>
<dbReference type="InterPro" id="IPR036291">
    <property type="entry name" value="NAD(P)-bd_dom_sf"/>
</dbReference>
<dbReference type="PRINTS" id="PR00080">
    <property type="entry name" value="SDRFAMILY"/>
</dbReference>
<name>A0ABY6A6S6_9GAMM</name>
<dbReference type="Pfam" id="PF00106">
    <property type="entry name" value="adh_short"/>
    <property type="match status" value="1"/>
</dbReference>
<dbReference type="PRINTS" id="PR00081">
    <property type="entry name" value="GDHRDH"/>
</dbReference>
<evidence type="ECO:0000256" key="3">
    <source>
        <dbReference type="RuleBase" id="RU000363"/>
    </source>
</evidence>
<keyword evidence="5" id="KW-1185">Reference proteome</keyword>
<dbReference type="NCBIfam" id="NF004196">
    <property type="entry name" value="PRK05650.1"/>
    <property type="match status" value="1"/>
</dbReference>
<dbReference type="Gene3D" id="3.40.50.720">
    <property type="entry name" value="NAD(P)-binding Rossmann-like Domain"/>
    <property type="match status" value="1"/>
</dbReference>
<organism evidence="4 5">
    <name type="scientific">Thalassolituus hydrocarboniclasticus</name>
    <dbReference type="NCBI Taxonomy" id="2742796"/>
    <lineage>
        <taxon>Bacteria</taxon>
        <taxon>Pseudomonadati</taxon>
        <taxon>Pseudomonadota</taxon>
        <taxon>Gammaproteobacteria</taxon>
        <taxon>Oceanospirillales</taxon>
        <taxon>Oceanospirillaceae</taxon>
        <taxon>Thalassolituus</taxon>
    </lineage>
</organism>
<dbReference type="PANTHER" id="PTHR24322:SF736">
    <property type="entry name" value="RETINOL DEHYDROGENASE 10"/>
    <property type="match status" value="1"/>
</dbReference>
<reference evidence="5" key="1">
    <citation type="submission" date="2020-06" db="EMBL/GenBank/DDBJ databases">
        <title>Thalassolituus marinus alknpb1M-1, a hydrocarbon-degrading bacterium isolated from the deep-sea overlying water using an in-situ strategy from the South China Sea basin.</title>
        <authorList>
            <person name="Dong C."/>
            <person name="Chen Y."/>
            <person name="Shao Z."/>
        </authorList>
    </citation>
    <scope>NUCLEOTIDE SEQUENCE [LARGE SCALE GENOMIC DNA]</scope>
    <source>
        <strain evidence="5">alknpb1M-1</strain>
    </source>
</reference>
<dbReference type="InterPro" id="IPR002347">
    <property type="entry name" value="SDR_fam"/>
</dbReference>
<dbReference type="RefSeq" id="WP_145467077.1">
    <property type="nucleotide sequence ID" value="NZ_CP054475.1"/>
</dbReference>
<sequence length="278" mass="30542">MKKVLITGAASGLGRALALRFAKTGADICIADINMGGAAETLNMVEQAGGKGWIYELNVTVPEQWALLEQEVKKRWGGIDVVINNAGVATGDRIEAGEWAWWDWVIDINLKGVALGCRTFTPMMKEQGSGYFINVASLAGLMKAPSMASYNATKAAVVAISETMHFELKPYGIGTTALCPGFFRTNLNHGMKTSDPDMLKFVDKVFAASALDAEDIADAAYQAMVKKQMICNPHPVGRRAYFIKQYLPFLYRREMDKMALGLKKREDQRKAFKEGKDA</sequence>
<proteinExistence type="inferred from homology"/>
<dbReference type="PANTHER" id="PTHR24322">
    <property type="entry name" value="PKSB"/>
    <property type="match status" value="1"/>
</dbReference>
<evidence type="ECO:0000313" key="4">
    <source>
        <dbReference type="EMBL" id="UXD86054.1"/>
    </source>
</evidence>
<dbReference type="Proteomes" id="UP001065322">
    <property type="component" value="Chromosome"/>
</dbReference>
<accession>A0ABY6A6S6</accession>
<comment type="similarity">
    <text evidence="1 3">Belongs to the short-chain dehydrogenases/reductases (SDR) family.</text>
</comment>
<keyword evidence="2" id="KW-0560">Oxidoreductase</keyword>
<gene>
    <name evidence="4" type="ORF">HUF19_00695</name>
</gene>
<dbReference type="InterPro" id="IPR020904">
    <property type="entry name" value="Sc_DH/Rdtase_CS"/>
</dbReference>
<dbReference type="EMBL" id="CP054475">
    <property type="protein sequence ID" value="UXD86054.1"/>
    <property type="molecule type" value="Genomic_DNA"/>
</dbReference>
<dbReference type="CDD" id="cd05233">
    <property type="entry name" value="SDR_c"/>
    <property type="match status" value="1"/>
</dbReference>
<evidence type="ECO:0000313" key="5">
    <source>
        <dbReference type="Proteomes" id="UP001065322"/>
    </source>
</evidence>
<evidence type="ECO:0000256" key="1">
    <source>
        <dbReference type="ARBA" id="ARBA00006484"/>
    </source>
</evidence>
<dbReference type="PROSITE" id="PS00061">
    <property type="entry name" value="ADH_SHORT"/>
    <property type="match status" value="1"/>
</dbReference>
<protein>
    <submittedName>
        <fullName evidence="4">SDR family oxidoreductase</fullName>
    </submittedName>
</protein>
<evidence type="ECO:0000256" key="2">
    <source>
        <dbReference type="ARBA" id="ARBA00023002"/>
    </source>
</evidence>